<dbReference type="Gene3D" id="3.40.720.10">
    <property type="entry name" value="Alkaline Phosphatase, subunit A"/>
    <property type="match status" value="1"/>
</dbReference>
<feature type="domain" description="Sulfatase N-terminal" evidence="4">
    <location>
        <begin position="4"/>
        <end position="294"/>
    </location>
</feature>
<keyword evidence="6" id="KW-1185">Reference proteome</keyword>
<dbReference type="PANTHER" id="PTHR42693">
    <property type="entry name" value="ARYLSULFATASE FAMILY MEMBER"/>
    <property type="match status" value="1"/>
</dbReference>
<gene>
    <name evidence="5" type="ORF">SAMN04487967_1102</name>
</gene>
<organism evidence="5 6">
    <name type="scientific">Natronorubrum sediminis</name>
    <dbReference type="NCBI Taxonomy" id="640943"/>
    <lineage>
        <taxon>Archaea</taxon>
        <taxon>Methanobacteriati</taxon>
        <taxon>Methanobacteriota</taxon>
        <taxon>Stenosarchaea group</taxon>
        <taxon>Halobacteria</taxon>
        <taxon>Halobacteriales</taxon>
        <taxon>Natrialbaceae</taxon>
        <taxon>Natronorubrum</taxon>
    </lineage>
</organism>
<dbReference type="PANTHER" id="PTHR42693:SF53">
    <property type="entry name" value="ENDO-4-O-SULFATASE"/>
    <property type="match status" value="1"/>
</dbReference>
<reference evidence="6" key="1">
    <citation type="submission" date="2016-10" db="EMBL/GenBank/DDBJ databases">
        <authorList>
            <person name="Varghese N."/>
            <person name="Submissions S."/>
        </authorList>
    </citation>
    <scope>NUCLEOTIDE SEQUENCE [LARGE SCALE GENOMIC DNA]</scope>
    <source>
        <strain evidence="6">CGMCC 1.8981</strain>
    </source>
</reference>
<evidence type="ECO:0000256" key="1">
    <source>
        <dbReference type="ARBA" id="ARBA00008779"/>
    </source>
</evidence>
<protein>
    <submittedName>
        <fullName evidence="5">Arylsulfatase A</fullName>
    </submittedName>
</protein>
<evidence type="ECO:0000313" key="5">
    <source>
        <dbReference type="EMBL" id="SEH13030.1"/>
    </source>
</evidence>
<keyword evidence="2" id="KW-0378">Hydrolase</keyword>
<evidence type="ECO:0000256" key="3">
    <source>
        <dbReference type="SAM" id="MobiDB-lite"/>
    </source>
</evidence>
<dbReference type="GO" id="GO:0004065">
    <property type="term" value="F:arylsulfatase activity"/>
    <property type="evidence" value="ECO:0007669"/>
    <property type="project" value="TreeGrafter"/>
</dbReference>
<dbReference type="SUPFAM" id="SSF53649">
    <property type="entry name" value="Alkaline phosphatase-like"/>
    <property type="match status" value="1"/>
</dbReference>
<comment type="similarity">
    <text evidence="1">Belongs to the sulfatase family.</text>
</comment>
<dbReference type="OrthoDB" id="145229at2157"/>
<evidence type="ECO:0000259" key="4">
    <source>
        <dbReference type="Pfam" id="PF00884"/>
    </source>
</evidence>
<evidence type="ECO:0000256" key="2">
    <source>
        <dbReference type="ARBA" id="ARBA00022801"/>
    </source>
</evidence>
<dbReference type="Proteomes" id="UP000199112">
    <property type="component" value="Unassembled WGS sequence"/>
</dbReference>
<accession>A0A1H6FS53</accession>
<name>A0A1H6FS53_9EURY</name>
<dbReference type="CDD" id="cd16027">
    <property type="entry name" value="SGSH"/>
    <property type="match status" value="1"/>
</dbReference>
<sequence length="481" mass="53293">MTRPHIVLIHCHDLGKYVGCYGAAVDTPRIDTLAAEGVRFDRHFVTAPQCSPSRSSLMTGRHPHQNGMLGLAHGNWELGDDEHLLPECLSNAGYETHLFGLQHITKFPDRLGYDQIHTEESLTADAPPSVHETSRARDVGADLADVLEAGDHDDPFFASVGFFEAHRVEENGGFGFEGERYGAPDPDEVAPLEFLPDEPSIRSDIAEIDGMVGAIDDGIGTITDALEAAGILEETLVVFTTEHGLAMPRAKGCCFDPGIEATLLMHWPDGFEAGTVDDLVSNVDVFATLLEVADASVPETGPETTSEGDESTASNERPIAGRSLAPLLLESDERTNEGDEYEPRDRIFAGMTWHDRYNPIRAIRTDQWKYIRNFWHLPAVYMTTDIYCSDAGRELREEFYGEQRAYEELYDLEADPLEQDNLAAGEGPKDSETVAARDRLKDELLEWMDATNDPLLEGVVLPNDWETVHPRLADDREATRN</sequence>
<feature type="region of interest" description="Disordered" evidence="3">
    <location>
        <begin position="296"/>
        <end position="317"/>
    </location>
</feature>
<proteinExistence type="inferred from homology"/>
<dbReference type="InterPro" id="IPR000917">
    <property type="entry name" value="Sulfatase_N"/>
</dbReference>
<dbReference type="AlphaFoldDB" id="A0A1H6FS53"/>
<evidence type="ECO:0000313" key="6">
    <source>
        <dbReference type="Proteomes" id="UP000199112"/>
    </source>
</evidence>
<dbReference type="EMBL" id="FNWL01000001">
    <property type="protein sequence ID" value="SEH13030.1"/>
    <property type="molecule type" value="Genomic_DNA"/>
</dbReference>
<dbReference type="RefSeq" id="WP_090506430.1">
    <property type="nucleotide sequence ID" value="NZ_FNWL01000001.1"/>
</dbReference>
<dbReference type="InterPro" id="IPR050738">
    <property type="entry name" value="Sulfatase"/>
</dbReference>
<dbReference type="Pfam" id="PF00884">
    <property type="entry name" value="Sulfatase"/>
    <property type="match status" value="1"/>
</dbReference>
<dbReference type="InterPro" id="IPR017850">
    <property type="entry name" value="Alkaline_phosphatase_core_sf"/>
</dbReference>